<dbReference type="Proteomes" id="UP001303115">
    <property type="component" value="Unassembled WGS sequence"/>
</dbReference>
<name>A0AAN6P5K0_9PEZI</name>
<reference evidence="3" key="1">
    <citation type="journal article" date="2023" name="Mol. Phylogenet. Evol.">
        <title>Genome-scale phylogeny and comparative genomics of the fungal order Sordariales.</title>
        <authorList>
            <person name="Hensen N."/>
            <person name="Bonometti L."/>
            <person name="Westerberg I."/>
            <person name="Brannstrom I.O."/>
            <person name="Guillou S."/>
            <person name="Cros-Aarteil S."/>
            <person name="Calhoun S."/>
            <person name="Haridas S."/>
            <person name="Kuo A."/>
            <person name="Mondo S."/>
            <person name="Pangilinan J."/>
            <person name="Riley R."/>
            <person name="LaButti K."/>
            <person name="Andreopoulos B."/>
            <person name="Lipzen A."/>
            <person name="Chen C."/>
            <person name="Yan M."/>
            <person name="Daum C."/>
            <person name="Ng V."/>
            <person name="Clum A."/>
            <person name="Steindorff A."/>
            <person name="Ohm R.A."/>
            <person name="Martin F."/>
            <person name="Silar P."/>
            <person name="Natvig D.O."/>
            <person name="Lalanne C."/>
            <person name="Gautier V."/>
            <person name="Ament-Velasquez S.L."/>
            <person name="Kruys A."/>
            <person name="Hutchinson M.I."/>
            <person name="Powell A.J."/>
            <person name="Barry K."/>
            <person name="Miller A.N."/>
            <person name="Grigoriev I.V."/>
            <person name="Debuchy R."/>
            <person name="Gladieux P."/>
            <person name="Hiltunen Thoren M."/>
            <person name="Johannesson H."/>
        </authorList>
    </citation>
    <scope>NUCLEOTIDE SEQUENCE [LARGE SCALE GENOMIC DNA]</scope>
    <source>
        <strain evidence="3">CBS 284.82</strain>
    </source>
</reference>
<sequence length="282" mass="31506">MNYSDSIERVDNQDADDQPKTNLWKDVRAWATSNNIMAPREPAPVVVCPICHDQLVVSRLPCPDFTNDGDLSNRCGARLFEVLRCPVCRYEPYFPAEDCRHMLRALHIPYDEADRSYFRHIPLTITEGGQHPERCNACSGERYMAMVEAAAERLGVASLRWSDLLRGRGDQLAQGLTPEESGALESLRLMWRGRQDGWSDEWSVPGLGLAGDELGLQQRCLSARRPMTSKSRAPGRVQEAAPKGLEEALPDKLHPTGQEPGQSVSKTHMKDESNASIVPKKL</sequence>
<feature type="region of interest" description="Disordered" evidence="1">
    <location>
        <begin position="224"/>
        <end position="282"/>
    </location>
</feature>
<protein>
    <submittedName>
        <fullName evidence="2">Uncharacterized protein</fullName>
    </submittedName>
</protein>
<evidence type="ECO:0000313" key="3">
    <source>
        <dbReference type="Proteomes" id="UP001303115"/>
    </source>
</evidence>
<feature type="compositionally biased region" description="Basic and acidic residues" evidence="1">
    <location>
        <begin position="244"/>
        <end position="254"/>
    </location>
</feature>
<evidence type="ECO:0000313" key="2">
    <source>
        <dbReference type="EMBL" id="KAK4032020.1"/>
    </source>
</evidence>
<accession>A0AAN6P5K0</accession>
<gene>
    <name evidence="2" type="ORF">C8A01DRAFT_41546</name>
</gene>
<evidence type="ECO:0000256" key="1">
    <source>
        <dbReference type="SAM" id="MobiDB-lite"/>
    </source>
</evidence>
<comment type="caution">
    <text evidence="2">The sequence shown here is derived from an EMBL/GenBank/DDBJ whole genome shotgun (WGS) entry which is preliminary data.</text>
</comment>
<dbReference type="EMBL" id="MU854661">
    <property type="protein sequence ID" value="KAK4032020.1"/>
    <property type="molecule type" value="Genomic_DNA"/>
</dbReference>
<organism evidence="2 3">
    <name type="scientific">Parachaetomium inaequale</name>
    <dbReference type="NCBI Taxonomy" id="2588326"/>
    <lineage>
        <taxon>Eukaryota</taxon>
        <taxon>Fungi</taxon>
        <taxon>Dikarya</taxon>
        <taxon>Ascomycota</taxon>
        <taxon>Pezizomycotina</taxon>
        <taxon>Sordariomycetes</taxon>
        <taxon>Sordariomycetidae</taxon>
        <taxon>Sordariales</taxon>
        <taxon>Chaetomiaceae</taxon>
        <taxon>Parachaetomium</taxon>
    </lineage>
</organism>
<dbReference type="AlphaFoldDB" id="A0AAN6P5K0"/>
<proteinExistence type="predicted"/>
<keyword evidence="3" id="KW-1185">Reference proteome</keyword>